<feature type="region of interest" description="Disordered" evidence="2">
    <location>
        <begin position="17"/>
        <end position="40"/>
    </location>
</feature>
<name>A0A8H6HEJ7_9AGAR</name>
<dbReference type="AlphaFoldDB" id="A0A8H6HEJ7"/>
<dbReference type="PANTHER" id="PTHR10683:SF18">
    <property type="entry name" value="TRANSALDOLASE"/>
    <property type="match status" value="1"/>
</dbReference>
<keyword evidence="1" id="KW-0704">Schiff base</keyword>
<feature type="region of interest" description="Disordered" evidence="2">
    <location>
        <begin position="474"/>
        <end position="587"/>
    </location>
</feature>
<dbReference type="InterPro" id="IPR013785">
    <property type="entry name" value="Aldolase_TIM"/>
</dbReference>
<dbReference type="GO" id="GO:0005975">
    <property type="term" value="P:carbohydrate metabolic process"/>
    <property type="evidence" value="ECO:0007669"/>
    <property type="project" value="InterPro"/>
</dbReference>
<dbReference type="EMBL" id="JACGCI010000105">
    <property type="protein sequence ID" value="KAF6745543.1"/>
    <property type="molecule type" value="Genomic_DNA"/>
</dbReference>
<protein>
    <recommendedName>
        <fullName evidence="5">Transaldolase</fullName>
    </recommendedName>
</protein>
<organism evidence="3 4">
    <name type="scientific">Ephemerocybe angulata</name>
    <dbReference type="NCBI Taxonomy" id="980116"/>
    <lineage>
        <taxon>Eukaryota</taxon>
        <taxon>Fungi</taxon>
        <taxon>Dikarya</taxon>
        <taxon>Basidiomycota</taxon>
        <taxon>Agaricomycotina</taxon>
        <taxon>Agaricomycetes</taxon>
        <taxon>Agaricomycetidae</taxon>
        <taxon>Agaricales</taxon>
        <taxon>Agaricineae</taxon>
        <taxon>Psathyrellaceae</taxon>
        <taxon>Ephemerocybe</taxon>
    </lineage>
</organism>
<reference evidence="3 4" key="1">
    <citation type="submission" date="2020-07" db="EMBL/GenBank/DDBJ databases">
        <title>Comparative genomics of pyrophilous fungi reveals a link between fire events and developmental genes.</title>
        <authorList>
            <consortium name="DOE Joint Genome Institute"/>
            <person name="Steindorff A.S."/>
            <person name="Carver A."/>
            <person name="Calhoun S."/>
            <person name="Stillman K."/>
            <person name="Liu H."/>
            <person name="Lipzen A."/>
            <person name="Pangilinan J."/>
            <person name="Labutti K."/>
            <person name="Bruns T.D."/>
            <person name="Grigoriev I.V."/>
        </authorList>
    </citation>
    <scope>NUCLEOTIDE SEQUENCE [LARGE SCALE GENOMIC DNA]</scope>
    <source>
        <strain evidence="3 4">CBS 144469</strain>
    </source>
</reference>
<dbReference type="Pfam" id="PF00923">
    <property type="entry name" value="TAL_FSA"/>
    <property type="match status" value="1"/>
</dbReference>
<sequence>MVKAPMDSDAAWGSVDCSNTNAGPVSNEASQGNRGVREGDERYIRTDEPISIANLLRAHGTALLVGSMNSRTLLYHHESLAGTWLGLNSVANLLFSGDPGLEYHLWVAAKKTLDHCDKTQCQKTFARRKQDTLNQFMFEIGAQSTAMPIHGPHVTYVDPRNHANAAAMVDEARRRRHLFARRGFSAENILMSIPATEAGLLAARALQKEGTNVNLYMVSSLMHAVACAETGAAAVTIHVRQVLEWFERQNALVPKSYQGGLEHHPGIETIQTIMAYFRLHKIKTRLIGTNFRKMAEIALLSDFDAVCVSTYQLDRLEWNVARYTPRKTPRAAVALRAQQAMVPEAIAIASASLGRKVGRRTQEREREGDLDIKDGEGARDRVNCSNTSVGKNIRAASDSIALSEAPHQAGGPVCSLLRDDGHFMRRISRDSRRMIQSILNEELERLGAAMDQIEKTVAREVGVQFEGWIKARSDRVGEGGSSGGSGKEERRSVAKQGSLRSPGAEPEYQHQRRGSGDGGNEGLGAYPVERERVRTRDRRDSNGSISSTREKRSRSERGTGSGLGSPTKERYGTTEVRKVDGYGPVEGGRVYVPVAAEGVQDEDEVF</sequence>
<dbReference type="Proteomes" id="UP000521943">
    <property type="component" value="Unassembled WGS sequence"/>
</dbReference>
<proteinExistence type="predicted"/>
<evidence type="ECO:0000256" key="2">
    <source>
        <dbReference type="SAM" id="MobiDB-lite"/>
    </source>
</evidence>
<feature type="compositionally biased region" description="Basic and acidic residues" evidence="2">
    <location>
        <begin position="567"/>
        <end position="580"/>
    </location>
</feature>
<feature type="compositionally biased region" description="Basic and acidic residues" evidence="2">
    <location>
        <begin position="548"/>
        <end position="557"/>
    </location>
</feature>
<dbReference type="OrthoDB" id="2015515at2759"/>
<feature type="region of interest" description="Disordered" evidence="2">
    <location>
        <begin position="357"/>
        <end position="377"/>
    </location>
</feature>
<dbReference type="PANTHER" id="PTHR10683">
    <property type="entry name" value="TRANSALDOLASE"/>
    <property type="match status" value="1"/>
</dbReference>
<evidence type="ECO:0000313" key="4">
    <source>
        <dbReference type="Proteomes" id="UP000521943"/>
    </source>
</evidence>
<dbReference type="UniPathway" id="UPA00115">
    <property type="reaction ID" value="UER00414"/>
</dbReference>
<dbReference type="GO" id="GO:0006098">
    <property type="term" value="P:pentose-phosphate shunt"/>
    <property type="evidence" value="ECO:0007669"/>
    <property type="project" value="UniProtKB-UniPathway"/>
</dbReference>
<evidence type="ECO:0000256" key="1">
    <source>
        <dbReference type="ARBA" id="ARBA00023270"/>
    </source>
</evidence>
<gene>
    <name evidence="3" type="ORF">DFP72DRAFT_1176299</name>
</gene>
<accession>A0A8H6HEJ7</accession>
<feature type="compositionally biased region" description="Basic and acidic residues" evidence="2">
    <location>
        <begin position="528"/>
        <end position="541"/>
    </location>
</feature>
<feature type="compositionally biased region" description="Polar residues" evidence="2">
    <location>
        <begin position="17"/>
        <end position="33"/>
    </location>
</feature>
<dbReference type="Gene3D" id="3.20.20.70">
    <property type="entry name" value="Aldolase class I"/>
    <property type="match status" value="1"/>
</dbReference>
<evidence type="ECO:0008006" key="5">
    <source>
        <dbReference type="Google" id="ProtNLM"/>
    </source>
</evidence>
<comment type="caution">
    <text evidence="3">The sequence shown here is derived from an EMBL/GenBank/DDBJ whole genome shotgun (WGS) entry which is preliminary data.</text>
</comment>
<feature type="compositionally biased region" description="Basic and acidic residues" evidence="2">
    <location>
        <begin position="360"/>
        <end position="377"/>
    </location>
</feature>
<keyword evidence="4" id="KW-1185">Reference proteome</keyword>
<dbReference type="SUPFAM" id="SSF51569">
    <property type="entry name" value="Aldolase"/>
    <property type="match status" value="1"/>
</dbReference>
<dbReference type="InterPro" id="IPR001585">
    <property type="entry name" value="TAL/FSA"/>
</dbReference>
<evidence type="ECO:0000313" key="3">
    <source>
        <dbReference type="EMBL" id="KAF6745543.1"/>
    </source>
</evidence>